<evidence type="ECO:0000313" key="3">
    <source>
        <dbReference type="Proteomes" id="UP000182658"/>
    </source>
</evidence>
<evidence type="ECO:0000256" key="1">
    <source>
        <dbReference type="SAM" id="MobiDB-lite"/>
    </source>
</evidence>
<feature type="compositionally biased region" description="Polar residues" evidence="1">
    <location>
        <begin position="21"/>
        <end position="34"/>
    </location>
</feature>
<accession>A0A1J7JRE9</accession>
<organism evidence="2 3">
    <name type="scientific">Coniochaeta ligniaria NRRL 30616</name>
    <dbReference type="NCBI Taxonomy" id="1408157"/>
    <lineage>
        <taxon>Eukaryota</taxon>
        <taxon>Fungi</taxon>
        <taxon>Dikarya</taxon>
        <taxon>Ascomycota</taxon>
        <taxon>Pezizomycotina</taxon>
        <taxon>Sordariomycetes</taxon>
        <taxon>Sordariomycetidae</taxon>
        <taxon>Coniochaetales</taxon>
        <taxon>Coniochaetaceae</taxon>
        <taxon>Coniochaeta</taxon>
    </lineage>
</organism>
<gene>
    <name evidence="2" type="ORF">CONLIGDRAFT_681109</name>
</gene>
<feature type="compositionally biased region" description="Basic and acidic residues" evidence="1">
    <location>
        <begin position="35"/>
        <end position="49"/>
    </location>
</feature>
<evidence type="ECO:0000313" key="2">
    <source>
        <dbReference type="EMBL" id="OIW30338.1"/>
    </source>
</evidence>
<sequence>MATSPSVRTQHVAMLHVESSHNNTTETAGDNHYSTLDHPHRSRAGDDRGMTTSQGGGTLLMRVAIETGVELETIVIQQDSRKALSPGPRDAATSPTNAAKRRLGTLIPRRDAGENTPETAFEIENESESEITRGTANSIVFRSTRGILIPCVALPFLEEATEEPESFSRRLGIQKVSAE</sequence>
<protein>
    <submittedName>
        <fullName evidence="2">Uncharacterized protein</fullName>
    </submittedName>
</protein>
<feature type="region of interest" description="Disordered" evidence="1">
    <location>
        <begin position="21"/>
        <end position="55"/>
    </location>
</feature>
<proteinExistence type="predicted"/>
<dbReference type="InParanoid" id="A0A1J7JRE9"/>
<dbReference type="EMBL" id="KV875097">
    <property type="protein sequence ID" value="OIW30338.1"/>
    <property type="molecule type" value="Genomic_DNA"/>
</dbReference>
<name>A0A1J7JRE9_9PEZI</name>
<keyword evidence="3" id="KW-1185">Reference proteome</keyword>
<dbReference type="Proteomes" id="UP000182658">
    <property type="component" value="Unassembled WGS sequence"/>
</dbReference>
<dbReference type="AlphaFoldDB" id="A0A1J7JRE9"/>
<reference evidence="2 3" key="1">
    <citation type="submission" date="2016-10" db="EMBL/GenBank/DDBJ databases">
        <title>Draft genome sequence of Coniochaeta ligniaria NRRL30616, a lignocellulolytic fungus for bioabatement of inhibitors in plant biomass hydrolysates.</title>
        <authorList>
            <consortium name="DOE Joint Genome Institute"/>
            <person name="Jimenez D.J."/>
            <person name="Hector R.E."/>
            <person name="Riley R."/>
            <person name="Sun H."/>
            <person name="Grigoriev I.V."/>
            <person name="Van Elsas J.D."/>
            <person name="Nichols N.N."/>
        </authorList>
    </citation>
    <scope>NUCLEOTIDE SEQUENCE [LARGE SCALE GENOMIC DNA]</scope>
    <source>
        <strain evidence="2 3">NRRL 30616</strain>
    </source>
</reference>
<dbReference type="OrthoDB" id="10545841at2759"/>